<evidence type="ECO:0000259" key="2">
    <source>
        <dbReference type="Pfam" id="PF14501"/>
    </source>
</evidence>
<dbReference type="PANTHER" id="PTHR40448:SF1">
    <property type="entry name" value="TWO-COMPONENT SENSOR HISTIDINE KINASE"/>
    <property type="match status" value="1"/>
</dbReference>
<keyword evidence="1" id="KW-0812">Transmembrane</keyword>
<feature type="transmembrane region" description="Helical" evidence="1">
    <location>
        <begin position="237"/>
        <end position="257"/>
    </location>
</feature>
<feature type="transmembrane region" description="Helical" evidence="1">
    <location>
        <begin position="263"/>
        <end position="285"/>
    </location>
</feature>
<feature type="transmembrane region" description="Helical" evidence="1">
    <location>
        <begin position="333"/>
        <end position="353"/>
    </location>
</feature>
<comment type="caution">
    <text evidence="3">The sequence shown here is derived from an EMBL/GenBank/DDBJ whole genome shotgun (WGS) entry which is preliminary data.</text>
</comment>
<dbReference type="GO" id="GO:0042802">
    <property type="term" value="F:identical protein binding"/>
    <property type="evidence" value="ECO:0007669"/>
    <property type="project" value="TreeGrafter"/>
</dbReference>
<dbReference type="PANTHER" id="PTHR40448">
    <property type="entry name" value="TWO-COMPONENT SENSOR HISTIDINE KINASE"/>
    <property type="match status" value="1"/>
</dbReference>
<dbReference type="EMBL" id="ADLN01000002">
    <property type="protein sequence ID" value="EHI61477.1"/>
    <property type="molecule type" value="Genomic_DNA"/>
</dbReference>
<dbReference type="InterPro" id="IPR032834">
    <property type="entry name" value="NatK-like_C"/>
</dbReference>
<feature type="transmembrane region" description="Helical" evidence="1">
    <location>
        <begin position="297"/>
        <end position="321"/>
    </location>
</feature>
<dbReference type="Gene3D" id="3.30.565.10">
    <property type="entry name" value="Histidine kinase-like ATPase, C-terminal domain"/>
    <property type="match status" value="1"/>
</dbReference>
<feature type="transmembrane region" description="Helical" evidence="1">
    <location>
        <begin position="12"/>
        <end position="32"/>
    </location>
</feature>
<keyword evidence="1" id="KW-1133">Transmembrane helix</keyword>
<feature type="transmembrane region" description="Helical" evidence="1">
    <location>
        <begin position="208"/>
        <end position="230"/>
    </location>
</feature>
<dbReference type="AlphaFoldDB" id="G5IAM8"/>
<dbReference type="Proteomes" id="UP000005384">
    <property type="component" value="Unassembled WGS sequence"/>
</dbReference>
<keyword evidence="1" id="KW-0472">Membrane</keyword>
<dbReference type="RefSeq" id="WP_006778483.1">
    <property type="nucleotide sequence ID" value="NZ_CP040506.1"/>
</dbReference>
<dbReference type="HOGENOM" id="CLU_020211_10_0_9"/>
<organism evidence="3 4">
    <name type="scientific">Hungatella hathewayi WAL-18680</name>
    <dbReference type="NCBI Taxonomy" id="742737"/>
    <lineage>
        <taxon>Bacteria</taxon>
        <taxon>Bacillati</taxon>
        <taxon>Bacillota</taxon>
        <taxon>Clostridia</taxon>
        <taxon>Lachnospirales</taxon>
        <taxon>Lachnospiraceae</taxon>
        <taxon>Hungatella</taxon>
    </lineage>
</organism>
<feature type="transmembrane region" description="Helical" evidence="1">
    <location>
        <begin position="394"/>
        <end position="414"/>
    </location>
</feature>
<feature type="domain" description="Sensor histidine kinase NatK-like C-terminal" evidence="2">
    <location>
        <begin position="540"/>
        <end position="646"/>
    </location>
</feature>
<proteinExistence type="predicted"/>
<dbReference type="PATRIC" id="fig|742737.3.peg.499"/>
<evidence type="ECO:0000256" key="1">
    <source>
        <dbReference type="SAM" id="Phobius"/>
    </source>
</evidence>
<dbReference type="InterPro" id="IPR036890">
    <property type="entry name" value="HATPase_C_sf"/>
</dbReference>
<reference evidence="3 4" key="1">
    <citation type="submission" date="2011-08" db="EMBL/GenBank/DDBJ databases">
        <title>The Genome Sequence of Clostridium hathewayi WAL-18680.</title>
        <authorList>
            <consortium name="The Broad Institute Genome Sequencing Platform"/>
            <person name="Earl A."/>
            <person name="Ward D."/>
            <person name="Feldgarden M."/>
            <person name="Gevers D."/>
            <person name="Finegold S.M."/>
            <person name="Summanen P.H."/>
            <person name="Molitoris D.R."/>
            <person name="Song M."/>
            <person name="Daigneault M."/>
            <person name="Allen-Vercoe E."/>
            <person name="Young S.K."/>
            <person name="Zeng Q."/>
            <person name="Gargeya S."/>
            <person name="Fitzgerald M."/>
            <person name="Haas B."/>
            <person name="Abouelleil A."/>
            <person name="Alvarado L."/>
            <person name="Arachchi H.M."/>
            <person name="Berlin A."/>
            <person name="Brown A."/>
            <person name="Chapman S.B."/>
            <person name="Chen Z."/>
            <person name="Dunbar C."/>
            <person name="Freedman E."/>
            <person name="Gearin G."/>
            <person name="Gellesch M."/>
            <person name="Goldberg J."/>
            <person name="Griggs A."/>
            <person name="Gujja S."/>
            <person name="Heiman D."/>
            <person name="Howarth C."/>
            <person name="Larson L."/>
            <person name="Lui A."/>
            <person name="MacDonald P.J.P."/>
            <person name="Montmayeur A."/>
            <person name="Murphy C."/>
            <person name="Neiman D."/>
            <person name="Pearson M."/>
            <person name="Priest M."/>
            <person name="Roberts A."/>
            <person name="Saif S."/>
            <person name="Shea T."/>
            <person name="Shenoy N."/>
            <person name="Sisk P."/>
            <person name="Stolte C."/>
            <person name="Sykes S."/>
            <person name="Wortman J."/>
            <person name="Nusbaum C."/>
            <person name="Birren B."/>
        </authorList>
    </citation>
    <scope>NUCLEOTIDE SEQUENCE [LARGE SCALE GENOMIC DNA]</scope>
    <source>
        <strain evidence="3 4">WAL-18680</strain>
    </source>
</reference>
<protein>
    <recommendedName>
        <fullName evidence="2">Sensor histidine kinase NatK-like C-terminal domain-containing protein</fullName>
    </recommendedName>
</protein>
<evidence type="ECO:0000313" key="4">
    <source>
        <dbReference type="Proteomes" id="UP000005384"/>
    </source>
</evidence>
<keyword evidence="4" id="KW-1185">Reference proteome</keyword>
<dbReference type="Pfam" id="PF14501">
    <property type="entry name" value="HATPase_c_5"/>
    <property type="match status" value="1"/>
</dbReference>
<accession>G5IAM8</accession>
<evidence type="ECO:0000313" key="3">
    <source>
        <dbReference type="EMBL" id="EHI61477.1"/>
    </source>
</evidence>
<dbReference type="SUPFAM" id="SSF55874">
    <property type="entry name" value="ATPase domain of HSP90 chaperone/DNA topoisomerase II/histidine kinase"/>
    <property type="match status" value="1"/>
</dbReference>
<sequence length="660" mass="73480">MKPTTKQLFTRLFILVLSFLCSMGLFTLVYRLDNKYRLQTPQPINGILFYEPEQFPVVYLINGWEYYRQKLLTPEDFQEDAPLPDDYIFIGQYGGMEAGDANASPHGSATYRLLLSLPDTPASYTLELPEIYSSYRLYIDGRLMASQGNPDRDQYRPALRAGSLTFEGSGDMELLLAVSDWSHLYGGLVYPPAFGTPSAVTSLLDQRFAISLSATALALLLGIFQLALAITLRNRHSLLSGLICLAFAGSVCSPALHRLTTTAIVPFYNLEIFCRYAVYGLPLLLVPDLCGRKSRYITAASCLAALFPFAALAVSLAAPSLSYRDMALFSRIAGIYKAVCALYLLGMAFWAKYHSESGDRESESDSDILLIAVTIFASSLAADRLYPGFEPSRLGWFSEIAGFLFVLILSFLLLRDSARLYQKQLILTQQKRHMEEQIAMQKKHYTELASQIETIRVMRHDIRHHLTQLSALLKDGNAESAAQYLDKLTGSALTASPLTFCSAYHVDVLLRYYYSKAEEQQIPMTIHASLPEQPGIPEEDLCVILGNLLENALEATIPVPAPDRRISVSMASTDGSIAIEIKNTYTGKRVPNGETFHSSKDMDKDTVPHGIGLSSVRSVVEKYSGDLWFHTEEGTDNPHWFTVQVLMITEDKTDRLGTCV</sequence>
<dbReference type="CDD" id="cd16935">
    <property type="entry name" value="HATPase_AgrC-ComD-like"/>
    <property type="match status" value="1"/>
</dbReference>
<gene>
    <name evidence="3" type="ORF">HMPREF9473_00500</name>
</gene>
<name>G5IAM8_9FIRM</name>